<evidence type="ECO:0000313" key="3">
    <source>
        <dbReference type="Proteomes" id="UP000692954"/>
    </source>
</evidence>
<evidence type="ECO:0000256" key="1">
    <source>
        <dbReference type="SAM" id="Coils"/>
    </source>
</evidence>
<gene>
    <name evidence="2" type="ORF">PSON_ATCC_30995.1.T0630034</name>
</gene>
<comment type="caution">
    <text evidence="2">The sequence shown here is derived from an EMBL/GenBank/DDBJ whole genome shotgun (WGS) entry which is preliminary data.</text>
</comment>
<dbReference type="Proteomes" id="UP000692954">
    <property type="component" value="Unassembled WGS sequence"/>
</dbReference>
<proteinExistence type="predicted"/>
<dbReference type="EMBL" id="CAJJDN010000063">
    <property type="protein sequence ID" value="CAD8094723.1"/>
    <property type="molecule type" value="Genomic_DNA"/>
</dbReference>
<keyword evidence="1" id="KW-0175">Coiled coil</keyword>
<organism evidence="2 3">
    <name type="scientific">Paramecium sonneborni</name>
    <dbReference type="NCBI Taxonomy" id="65129"/>
    <lineage>
        <taxon>Eukaryota</taxon>
        <taxon>Sar</taxon>
        <taxon>Alveolata</taxon>
        <taxon>Ciliophora</taxon>
        <taxon>Intramacronucleata</taxon>
        <taxon>Oligohymenophorea</taxon>
        <taxon>Peniculida</taxon>
        <taxon>Parameciidae</taxon>
        <taxon>Paramecium</taxon>
    </lineage>
</organism>
<accession>A0A8S1NYA0</accession>
<evidence type="ECO:0000313" key="2">
    <source>
        <dbReference type="EMBL" id="CAD8094723.1"/>
    </source>
</evidence>
<dbReference type="AlphaFoldDB" id="A0A8S1NYA0"/>
<sequence>MPKSMKLLNRLMNHQDFYLKLLIHLLFNSKEFKLIQEESKLLSKTIPHFHLSLELVTEQNFADQESLLQLIIIFNELRDQFVHTLDQETADESKFTSRVTQLEKNLLNFKELFSSKTQNLLQMNKNQVKPLKDARATLQAQLQAENDNYAAEIDLYNKTVTEYKKQIKISKQALALITQPSFELYVKSKVGI</sequence>
<name>A0A8S1NYA0_9CILI</name>
<reference evidence="2" key="1">
    <citation type="submission" date="2021-01" db="EMBL/GenBank/DDBJ databases">
        <authorList>
            <consortium name="Genoscope - CEA"/>
            <person name="William W."/>
        </authorList>
    </citation>
    <scope>NUCLEOTIDE SEQUENCE</scope>
</reference>
<keyword evidence="3" id="KW-1185">Reference proteome</keyword>
<feature type="coiled-coil region" evidence="1">
    <location>
        <begin position="139"/>
        <end position="166"/>
    </location>
</feature>
<protein>
    <submittedName>
        <fullName evidence="2">Uncharacterized protein</fullName>
    </submittedName>
</protein>